<dbReference type="OrthoDB" id="9775296at2"/>
<accession>A0A5C4M850</accession>
<evidence type="ECO:0000313" key="2">
    <source>
        <dbReference type="Proteomes" id="UP000305546"/>
    </source>
</evidence>
<dbReference type="AlphaFoldDB" id="A0A5C4M850"/>
<evidence type="ECO:0000313" key="1">
    <source>
        <dbReference type="EMBL" id="TNC29165.1"/>
    </source>
</evidence>
<proteinExistence type="predicted"/>
<comment type="caution">
    <text evidence="1">The sequence shown here is derived from an EMBL/GenBank/DDBJ whole genome shotgun (WGS) entry which is preliminary data.</text>
</comment>
<evidence type="ECO:0008006" key="3">
    <source>
        <dbReference type="Google" id="ProtNLM"/>
    </source>
</evidence>
<dbReference type="SUPFAM" id="SSF51735">
    <property type="entry name" value="NAD(P)-binding Rossmann-fold domains"/>
    <property type="match status" value="1"/>
</dbReference>
<dbReference type="Proteomes" id="UP000305546">
    <property type="component" value="Unassembled WGS sequence"/>
</dbReference>
<dbReference type="Gene3D" id="3.40.50.720">
    <property type="entry name" value="NAD(P)-binding Rossmann-like Domain"/>
    <property type="match status" value="1"/>
</dbReference>
<sequence length="106" mass="11653">MRVSVICPGVIETPILDKGNPPDLPPLASGMLAGGSRELVTRVGRPYPADRFALDVLRAVERNRAVIIAPSSARLQWLMQRLMPGVVEKITRRTATWARANLARPE</sequence>
<reference evidence="1 2" key="1">
    <citation type="submission" date="2019-06" db="EMBL/GenBank/DDBJ databases">
        <title>Amycolatopsis alkalitolerans sp. nov., isolated from Gastrodia elata Blume.</title>
        <authorList>
            <person name="Narsing Rao M.P."/>
            <person name="Li W.J."/>
        </authorList>
    </citation>
    <scope>NUCLEOTIDE SEQUENCE [LARGE SCALE GENOMIC DNA]</scope>
    <source>
        <strain evidence="1 2">SYSUP0005</strain>
    </source>
</reference>
<name>A0A5C4M850_9PSEU</name>
<dbReference type="InterPro" id="IPR036291">
    <property type="entry name" value="NAD(P)-bd_dom_sf"/>
</dbReference>
<dbReference type="EMBL" id="VDFW01000002">
    <property type="protein sequence ID" value="TNC29165.1"/>
    <property type="molecule type" value="Genomic_DNA"/>
</dbReference>
<keyword evidence="2" id="KW-1185">Reference proteome</keyword>
<organism evidence="1 2">
    <name type="scientific">Amycolatopsis alkalitolerans</name>
    <dbReference type="NCBI Taxonomy" id="2547244"/>
    <lineage>
        <taxon>Bacteria</taxon>
        <taxon>Bacillati</taxon>
        <taxon>Actinomycetota</taxon>
        <taxon>Actinomycetes</taxon>
        <taxon>Pseudonocardiales</taxon>
        <taxon>Pseudonocardiaceae</taxon>
        <taxon>Amycolatopsis</taxon>
    </lineage>
</organism>
<dbReference type="RefSeq" id="WP_139095109.1">
    <property type="nucleotide sequence ID" value="NZ_VDFW01000002.1"/>
</dbReference>
<protein>
    <recommendedName>
        <fullName evidence="3">SDR family NAD(P)-dependent oxidoreductase</fullName>
    </recommendedName>
</protein>
<gene>
    <name evidence="1" type="ORF">FG385_03510</name>
</gene>